<dbReference type="InterPro" id="IPR049503">
    <property type="entry name" value="AbiJ_NTD4"/>
</dbReference>
<keyword evidence="4" id="KW-1185">Reference proteome</keyword>
<gene>
    <name evidence="3" type="ORF">J3R73_002870</name>
</gene>
<sequence>MQTVQIIDDGLGEYWHRGNYSPTAKYYDAIVKALCREIGVHKLVENTSSDKRDELFVWMQATDDIDAWLDAVELSLTAIDTTVRSRSNLPYRTHVRRPPDDVINEFNARMQESGIGYRYLSQKIIRVDSEHIHDTLIVPALSLLEGPAYSDANQNYRNAHEAYRRGRLEDCLSHCRLAIENTLRAIARQRGWTARESDPPGRLLQIAVEAGFIAPSVLPFLGALAAPAGLPAAGLRPDAGSGMREFGRPFAAFQLHQTAAMLLYLAEHHVAEPSGEPAVVRLGSSGQDTLRPPQHGKVLCG</sequence>
<protein>
    <submittedName>
        <fullName evidence="3">Uncharacterized protein</fullName>
    </submittedName>
</protein>
<organism evidence="3 4">
    <name type="scientific">Labrys monachus</name>
    <dbReference type="NCBI Taxonomy" id="217067"/>
    <lineage>
        <taxon>Bacteria</taxon>
        <taxon>Pseudomonadati</taxon>
        <taxon>Pseudomonadota</taxon>
        <taxon>Alphaproteobacteria</taxon>
        <taxon>Hyphomicrobiales</taxon>
        <taxon>Xanthobacteraceae</taxon>
        <taxon>Labrys</taxon>
    </lineage>
</organism>
<comment type="caution">
    <text evidence="3">The sequence shown here is derived from an EMBL/GenBank/DDBJ whole genome shotgun (WGS) entry which is preliminary data.</text>
</comment>
<dbReference type="Proteomes" id="UP001237448">
    <property type="component" value="Unassembled WGS sequence"/>
</dbReference>
<dbReference type="Pfam" id="PF18863">
    <property type="entry name" value="AbiJ_NTD4"/>
    <property type="match status" value="1"/>
</dbReference>
<dbReference type="Pfam" id="PF22809">
    <property type="entry name" value="DUF7014"/>
    <property type="match status" value="1"/>
</dbReference>
<dbReference type="InterPro" id="IPR054280">
    <property type="entry name" value="DUF7014"/>
</dbReference>
<feature type="domain" description="HEPN AbiJ-N-terminal" evidence="1">
    <location>
        <begin position="4"/>
        <end position="136"/>
    </location>
</feature>
<name>A0ABU0FG38_9HYPH</name>
<feature type="domain" description="DUF7014" evidence="2">
    <location>
        <begin position="149"/>
        <end position="265"/>
    </location>
</feature>
<dbReference type="NCBIfam" id="NF046078">
    <property type="entry name" value="STM4504_CBY0614"/>
    <property type="match status" value="1"/>
</dbReference>
<evidence type="ECO:0000259" key="1">
    <source>
        <dbReference type="Pfam" id="PF18863"/>
    </source>
</evidence>
<accession>A0ABU0FG38</accession>
<reference evidence="3 4" key="1">
    <citation type="submission" date="2023-07" db="EMBL/GenBank/DDBJ databases">
        <title>Genomic Encyclopedia of Type Strains, Phase IV (KMG-IV): sequencing the most valuable type-strain genomes for metagenomic binning, comparative biology and taxonomic classification.</title>
        <authorList>
            <person name="Goeker M."/>
        </authorList>
    </citation>
    <scope>NUCLEOTIDE SEQUENCE [LARGE SCALE GENOMIC DNA]</scope>
    <source>
        <strain evidence="3 4">DSM 5896</strain>
    </source>
</reference>
<evidence type="ECO:0000313" key="3">
    <source>
        <dbReference type="EMBL" id="MDQ0393078.1"/>
    </source>
</evidence>
<proteinExistence type="predicted"/>
<dbReference type="EMBL" id="JAUSVK010000001">
    <property type="protein sequence ID" value="MDQ0393078.1"/>
    <property type="molecule type" value="Genomic_DNA"/>
</dbReference>
<evidence type="ECO:0000259" key="2">
    <source>
        <dbReference type="Pfam" id="PF22809"/>
    </source>
</evidence>
<evidence type="ECO:0000313" key="4">
    <source>
        <dbReference type="Proteomes" id="UP001237448"/>
    </source>
</evidence>